<evidence type="ECO:0000256" key="5">
    <source>
        <dbReference type="ARBA" id="ARBA00022777"/>
    </source>
</evidence>
<keyword evidence="3" id="KW-0597">Phosphoprotein</keyword>
<reference evidence="9 10" key="1">
    <citation type="journal article" date="2016" name="Nat. Biotechnol.">
        <title>Measurement of bacterial replication rates in microbial communities.</title>
        <authorList>
            <person name="Brown C.T."/>
            <person name="Olm M.R."/>
            <person name="Thomas B.C."/>
            <person name="Banfield J.F."/>
        </authorList>
    </citation>
    <scope>NUCLEOTIDE SEQUENCE [LARGE SCALE GENOMIC DNA]</scope>
    <source>
        <strain evidence="9">CAG:67_53_122</strain>
    </source>
</reference>
<keyword evidence="7" id="KW-1133">Transmembrane helix</keyword>
<evidence type="ECO:0000256" key="2">
    <source>
        <dbReference type="ARBA" id="ARBA00012438"/>
    </source>
</evidence>
<dbReference type="InterPro" id="IPR003661">
    <property type="entry name" value="HisK_dim/P_dom"/>
</dbReference>
<dbReference type="EMBL" id="MNQH01000026">
    <property type="protein sequence ID" value="OKY94603.1"/>
    <property type="molecule type" value="Genomic_DNA"/>
</dbReference>
<dbReference type="STRING" id="28117.BHV66_05415"/>
<evidence type="ECO:0000256" key="6">
    <source>
        <dbReference type="ARBA" id="ARBA00023012"/>
    </source>
</evidence>
<dbReference type="SMART" id="SM00387">
    <property type="entry name" value="HATPase_c"/>
    <property type="match status" value="1"/>
</dbReference>
<dbReference type="InterPro" id="IPR004358">
    <property type="entry name" value="Sig_transdc_His_kin-like_C"/>
</dbReference>
<dbReference type="GO" id="GO:0005886">
    <property type="term" value="C:plasma membrane"/>
    <property type="evidence" value="ECO:0007669"/>
    <property type="project" value="TreeGrafter"/>
</dbReference>
<accession>A0A1Q6F6S3</accession>
<dbReference type="Proteomes" id="UP000187417">
    <property type="component" value="Unassembled WGS sequence"/>
</dbReference>
<dbReference type="PANTHER" id="PTHR45453:SF1">
    <property type="entry name" value="PHOSPHATE REGULON SENSOR PROTEIN PHOR"/>
    <property type="match status" value="1"/>
</dbReference>
<dbReference type="GeneID" id="73802598"/>
<dbReference type="Pfam" id="PF00512">
    <property type="entry name" value="HisKA"/>
    <property type="match status" value="1"/>
</dbReference>
<evidence type="ECO:0000256" key="7">
    <source>
        <dbReference type="SAM" id="Phobius"/>
    </source>
</evidence>
<keyword evidence="4" id="KW-0808">Transferase</keyword>
<comment type="caution">
    <text evidence="9">The sequence shown here is derived from an EMBL/GenBank/DDBJ whole genome shotgun (WGS) entry which is preliminary data.</text>
</comment>
<dbReference type="FunFam" id="3.30.565.10:FF:000006">
    <property type="entry name" value="Sensor histidine kinase WalK"/>
    <property type="match status" value="1"/>
</dbReference>
<keyword evidence="6" id="KW-0902">Two-component regulatory system</keyword>
<dbReference type="SMART" id="SM00388">
    <property type="entry name" value="HisKA"/>
    <property type="match status" value="1"/>
</dbReference>
<protein>
    <recommendedName>
        <fullName evidence="2">histidine kinase</fullName>
        <ecNumber evidence="2">2.7.13.3</ecNumber>
    </recommendedName>
</protein>
<gene>
    <name evidence="9" type="ORF">BHV66_05415</name>
</gene>
<evidence type="ECO:0000313" key="9">
    <source>
        <dbReference type="EMBL" id="OKY94603.1"/>
    </source>
</evidence>
<evidence type="ECO:0000259" key="8">
    <source>
        <dbReference type="PROSITE" id="PS50109"/>
    </source>
</evidence>
<dbReference type="GO" id="GO:0016036">
    <property type="term" value="P:cellular response to phosphate starvation"/>
    <property type="evidence" value="ECO:0007669"/>
    <property type="project" value="TreeGrafter"/>
</dbReference>
<evidence type="ECO:0000256" key="1">
    <source>
        <dbReference type="ARBA" id="ARBA00000085"/>
    </source>
</evidence>
<dbReference type="SUPFAM" id="SSF55874">
    <property type="entry name" value="ATPase domain of HSP90 chaperone/DNA topoisomerase II/histidine kinase"/>
    <property type="match status" value="1"/>
</dbReference>
<feature type="domain" description="Histidine kinase" evidence="8">
    <location>
        <begin position="225"/>
        <end position="442"/>
    </location>
</feature>
<evidence type="ECO:0000256" key="4">
    <source>
        <dbReference type="ARBA" id="ARBA00022679"/>
    </source>
</evidence>
<comment type="catalytic activity">
    <reaction evidence="1">
        <text>ATP + protein L-histidine = ADP + protein N-phospho-L-histidine.</text>
        <dbReference type="EC" id="2.7.13.3"/>
    </reaction>
</comment>
<dbReference type="InterPro" id="IPR036097">
    <property type="entry name" value="HisK_dim/P_sf"/>
</dbReference>
<dbReference type="EC" id="2.7.13.3" evidence="2"/>
<dbReference type="InterPro" id="IPR050351">
    <property type="entry name" value="BphY/WalK/GraS-like"/>
</dbReference>
<dbReference type="GO" id="GO:0000155">
    <property type="term" value="F:phosphorelay sensor kinase activity"/>
    <property type="evidence" value="ECO:0007669"/>
    <property type="project" value="InterPro"/>
</dbReference>
<dbReference type="InterPro" id="IPR036890">
    <property type="entry name" value="HATPase_C_sf"/>
</dbReference>
<keyword evidence="5" id="KW-0418">Kinase</keyword>
<dbReference type="Gene3D" id="3.30.565.10">
    <property type="entry name" value="Histidine kinase-like ATPase, C-terminal domain"/>
    <property type="match status" value="1"/>
</dbReference>
<organism evidence="9 10">
    <name type="scientific">Alistipes putredinis</name>
    <dbReference type="NCBI Taxonomy" id="28117"/>
    <lineage>
        <taxon>Bacteria</taxon>
        <taxon>Pseudomonadati</taxon>
        <taxon>Bacteroidota</taxon>
        <taxon>Bacteroidia</taxon>
        <taxon>Bacteroidales</taxon>
        <taxon>Rikenellaceae</taxon>
        <taxon>Alistipes</taxon>
    </lineage>
</organism>
<dbReference type="SUPFAM" id="SSF47384">
    <property type="entry name" value="Homodimeric domain of signal transducing histidine kinase"/>
    <property type="match status" value="1"/>
</dbReference>
<sequence length="446" mass="50806">MDLKSKHSYQTQSFLWLLGFSWLLIVCFVGFQYHREKELRTELLDSQLQIINAQLEEALSNARTPHDFFDAHSDFFEGLRITLIDLDGTVVYDSEEPPAEMSNHLDRPEVAAALTDGHGYTIRRQSENNGRTYFYSASRIGDRIVRSSLPYTVSLSQVLNADRNFLWFMGSVTLLLCLVGYYVVRQFTKNMVQMEATLAERDREHAAALHEEQEKIRIKRQLTNNINHELKTPVSSIHGYLETLIANPHIDAATQRAFLEKCFTQSERLRQLLQDVSSITRLDEGGQMIDRTEVDLRALIGEVITDTAPESARRGFTVHWTCDRPLTVEGNEGLLYSVFRNLTDNALNYSGGNRIDIALTDETDDRYEFSFSDNGTGVNPEHLPYLFERFYRIDKGRSRRAGGTGLGLAIVRNAILFHGGRIEVANRPEGGLVFRFSIAKKGEAKR</sequence>
<dbReference type="InterPro" id="IPR005467">
    <property type="entry name" value="His_kinase_dom"/>
</dbReference>
<dbReference type="RefSeq" id="WP_004328138.1">
    <property type="nucleotide sequence ID" value="NZ_BAAFKT010000017.1"/>
</dbReference>
<dbReference type="AlphaFoldDB" id="A0A1Q6F6S3"/>
<dbReference type="GO" id="GO:0004721">
    <property type="term" value="F:phosphoprotein phosphatase activity"/>
    <property type="evidence" value="ECO:0007669"/>
    <property type="project" value="TreeGrafter"/>
</dbReference>
<dbReference type="Pfam" id="PF02518">
    <property type="entry name" value="HATPase_c"/>
    <property type="match status" value="1"/>
</dbReference>
<feature type="transmembrane region" description="Helical" evidence="7">
    <location>
        <begin position="14"/>
        <end position="33"/>
    </location>
</feature>
<keyword evidence="7" id="KW-0472">Membrane</keyword>
<dbReference type="PANTHER" id="PTHR45453">
    <property type="entry name" value="PHOSPHATE REGULON SENSOR PROTEIN PHOR"/>
    <property type="match status" value="1"/>
</dbReference>
<evidence type="ECO:0000313" key="10">
    <source>
        <dbReference type="Proteomes" id="UP000187417"/>
    </source>
</evidence>
<dbReference type="Gene3D" id="1.10.287.130">
    <property type="match status" value="1"/>
</dbReference>
<dbReference type="InterPro" id="IPR003594">
    <property type="entry name" value="HATPase_dom"/>
</dbReference>
<dbReference type="PRINTS" id="PR00344">
    <property type="entry name" value="BCTRLSENSOR"/>
</dbReference>
<proteinExistence type="predicted"/>
<dbReference type="CDD" id="cd00075">
    <property type="entry name" value="HATPase"/>
    <property type="match status" value="1"/>
</dbReference>
<name>A0A1Q6F6S3_9BACT</name>
<evidence type="ECO:0000256" key="3">
    <source>
        <dbReference type="ARBA" id="ARBA00022553"/>
    </source>
</evidence>
<dbReference type="CDD" id="cd00082">
    <property type="entry name" value="HisKA"/>
    <property type="match status" value="1"/>
</dbReference>
<feature type="transmembrane region" description="Helical" evidence="7">
    <location>
        <begin position="165"/>
        <end position="184"/>
    </location>
</feature>
<keyword evidence="7" id="KW-0812">Transmembrane</keyword>
<dbReference type="PROSITE" id="PS50109">
    <property type="entry name" value="HIS_KIN"/>
    <property type="match status" value="1"/>
</dbReference>